<dbReference type="AlphaFoldDB" id="A0A814FHP5"/>
<dbReference type="PRINTS" id="PR00502">
    <property type="entry name" value="NUDIXFAMILY"/>
</dbReference>
<dbReference type="InterPro" id="IPR020084">
    <property type="entry name" value="NUDIX_hydrolase_CS"/>
</dbReference>
<evidence type="ECO:0000313" key="4">
    <source>
        <dbReference type="EMBL" id="CAF0781241.1"/>
    </source>
</evidence>
<dbReference type="PANTHER" id="PTHR21340:SF0">
    <property type="entry name" value="BIS(5'-NUCLEOSYL)-TETRAPHOSPHATASE [ASYMMETRICAL]"/>
    <property type="match status" value="1"/>
</dbReference>
<dbReference type="InterPro" id="IPR000086">
    <property type="entry name" value="NUDIX_hydrolase_dom"/>
</dbReference>
<accession>A0A814FHP5</accession>
<keyword evidence="1 2" id="KW-0378">Hydrolase</keyword>
<dbReference type="Proteomes" id="UP000663864">
    <property type="component" value="Unassembled WGS sequence"/>
</dbReference>
<dbReference type="GO" id="GO:0004081">
    <property type="term" value="F:bis(5'-nucleosyl)-tetraphosphatase (asymmetrical) activity"/>
    <property type="evidence" value="ECO:0007669"/>
    <property type="project" value="TreeGrafter"/>
</dbReference>
<comment type="caution">
    <text evidence="7">The sequence shown here is derived from an EMBL/GenBank/DDBJ whole genome shotgun (WGS) entry which is preliminary data.</text>
</comment>
<evidence type="ECO:0000259" key="3">
    <source>
        <dbReference type="PROSITE" id="PS51462"/>
    </source>
</evidence>
<dbReference type="Proteomes" id="UP000663870">
    <property type="component" value="Unassembled WGS sequence"/>
</dbReference>
<dbReference type="InterPro" id="IPR015797">
    <property type="entry name" value="NUDIX_hydrolase-like_dom_sf"/>
</dbReference>
<proteinExistence type="inferred from homology"/>
<dbReference type="EMBL" id="CAJNOO010000066">
    <property type="protein sequence ID" value="CAF0781241.1"/>
    <property type="molecule type" value="Genomic_DNA"/>
</dbReference>
<protein>
    <recommendedName>
        <fullName evidence="3">Nudix hydrolase domain-containing protein</fullName>
    </recommendedName>
</protein>
<dbReference type="Pfam" id="PF00293">
    <property type="entry name" value="NUDIX"/>
    <property type="match status" value="1"/>
</dbReference>
<dbReference type="PROSITE" id="PS51462">
    <property type="entry name" value="NUDIX"/>
    <property type="match status" value="1"/>
</dbReference>
<dbReference type="InterPro" id="IPR051325">
    <property type="entry name" value="Nudix_hydrolase_domain"/>
</dbReference>
<sequence>MKHPHYYDLPKGHMEIGESEQQTALRELCEETGIKSSDIDVDSNFRFEYIYYPTYERFGGEQVKKTLVVFLARLKSDSTQVIPSEHHDFQWFTWSSPPIPIQTHTIDPLLDKVYAHLNT</sequence>
<dbReference type="Gene3D" id="3.90.79.10">
    <property type="entry name" value="Nucleoside Triphosphate Pyrophosphohydrolase"/>
    <property type="match status" value="1"/>
</dbReference>
<evidence type="ECO:0000313" key="9">
    <source>
        <dbReference type="Proteomes" id="UP000663854"/>
    </source>
</evidence>
<dbReference type="EMBL" id="CAJNOU010000133">
    <property type="protein sequence ID" value="CAF0880280.1"/>
    <property type="molecule type" value="Genomic_DNA"/>
</dbReference>
<dbReference type="EMBL" id="CAJNOH010000278">
    <property type="protein sequence ID" value="CAF0980782.1"/>
    <property type="molecule type" value="Genomic_DNA"/>
</dbReference>
<dbReference type="GO" id="GO:0006167">
    <property type="term" value="P:AMP biosynthetic process"/>
    <property type="evidence" value="ECO:0007669"/>
    <property type="project" value="TreeGrafter"/>
</dbReference>
<dbReference type="OrthoDB" id="276276at2759"/>
<dbReference type="Proteomes" id="UP000663882">
    <property type="component" value="Unassembled WGS sequence"/>
</dbReference>
<dbReference type="PANTHER" id="PTHR21340">
    <property type="entry name" value="DIADENOSINE 5,5-P1,P4-TETRAPHOSPHATE PYROPHOSPHOHYDROLASE MUTT"/>
    <property type="match status" value="1"/>
</dbReference>
<dbReference type="SUPFAM" id="SSF55811">
    <property type="entry name" value="Nudix"/>
    <property type="match status" value="1"/>
</dbReference>
<dbReference type="GO" id="GO:0006754">
    <property type="term" value="P:ATP biosynthetic process"/>
    <property type="evidence" value="ECO:0007669"/>
    <property type="project" value="TreeGrafter"/>
</dbReference>
<name>A0A814FHP5_9BILA</name>
<dbReference type="Proteomes" id="UP000663854">
    <property type="component" value="Unassembled WGS sequence"/>
</dbReference>
<dbReference type="EMBL" id="CAJNOU010000133">
    <property type="protein sequence ID" value="CAF0880299.1"/>
    <property type="molecule type" value="Genomic_DNA"/>
</dbReference>
<dbReference type="EMBL" id="CAJNOL010000403">
    <property type="protein sequence ID" value="CAF1048544.1"/>
    <property type="molecule type" value="Genomic_DNA"/>
</dbReference>
<evidence type="ECO:0000313" key="5">
    <source>
        <dbReference type="EMBL" id="CAF0843286.1"/>
    </source>
</evidence>
<evidence type="ECO:0000313" key="6">
    <source>
        <dbReference type="EMBL" id="CAF0880280.1"/>
    </source>
</evidence>
<organism evidence="7 9">
    <name type="scientific">Rotaria sordida</name>
    <dbReference type="NCBI Taxonomy" id="392033"/>
    <lineage>
        <taxon>Eukaryota</taxon>
        <taxon>Metazoa</taxon>
        <taxon>Spiralia</taxon>
        <taxon>Gnathifera</taxon>
        <taxon>Rotifera</taxon>
        <taxon>Eurotatoria</taxon>
        <taxon>Bdelloidea</taxon>
        <taxon>Philodinida</taxon>
        <taxon>Philodinidae</taxon>
        <taxon>Rotaria</taxon>
    </lineage>
</organism>
<evidence type="ECO:0000256" key="1">
    <source>
        <dbReference type="ARBA" id="ARBA00022801"/>
    </source>
</evidence>
<evidence type="ECO:0000313" key="7">
    <source>
        <dbReference type="EMBL" id="CAF0980782.1"/>
    </source>
</evidence>
<keyword evidence="10" id="KW-1185">Reference proteome</keyword>
<reference evidence="7" key="1">
    <citation type="submission" date="2021-02" db="EMBL/GenBank/DDBJ databases">
        <authorList>
            <person name="Nowell W R."/>
        </authorList>
    </citation>
    <scope>NUCLEOTIDE SEQUENCE</scope>
</reference>
<dbReference type="InterPro" id="IPR020476">
    <property type="entry name" value="Nudix_hydrolase"/>
</dbReference>
<dbReference type="PROSITE" id="PS00893">
    <property type="entry name" value="NUDIX_BOX"/>
    <property type="match status" value="1"/>
</dbReference>
<evidence type="ECO:0000313" key="8">
    <source>
        <dbReference type="EMBL" id="CAF1048544.1"/>
    </source>
</evidence>
<dbReference type="Proteomes" id="UP000663889">
    <property type="component" value="Unassembled WGS sequence"/>
</dbReference>
<dbReference type="EMBL" id="CAJNOT010000109">
    <property type="protein sequence ID" value="CAF0843286.1"/>
    <property type="molecule type" value="Genomic_DNA"/>
</dbReference>
<evidence type="ECO:0000313" key="10">
    <source>
        <dbReference type="Proteomes" id="UP000663870"/>
    </source>
</evidence>
<evidence type="ECO:0000256" key="2">
    <source>
        <dbReference type="RuleBase" id="RU003476"/>
    </source>
</evidence>
<gene>
    <name evidence="8" type="ORF">JXQ802_LOCUS16527</name>
    <name evidence="7" type="ORF">PYM288_LOCUS13603</name>
    <name evidence="4" type="ORF">RFH988_LOCUS2911</name>
    <name evidence="6" type="ORF">SEV965_LOCUS4586</name>
    <name evidence="5" type="ORF">ZHD862_LOCUS4491</name>
</gene>
<feature type="domain" description="Nudix hydrolase" evidence="3">
    <location>
        <begin position="1"/>
        <end position="114"/>
    </location>
</feature>
<comment type="similarity">
    <text evidence="2">Belongs to the Nudix hydrolase family.</text>
</comment>